<keyword evidence="5" id="KW-1185">Reference proteome</keyword>
<dbReference type="PROSITE" id="PS50851">
    <property type="entry name" value="CHEW"/>
    <property type="match status" value="1"/>
</dbReference>
<dbReference type="Pfam" id="PF00072">
    <property type="entry name" value="Response_reg"/>
    <property type="match status" value="1"/>
</dbReference>
<accession>A0A127K4F5</accession>
<dbReference type="Pfam" id="PF01584">
    <property type="entry name" value="CheW"/>
    <property type="match status" value="1"/>
</dbReference>
<dbReference type="GO" id="GO:0000160">
    <property type="term" value="P:phosphorelay signal transduction system"/>
    <property type="evidence" value="ECO:0007669"/>
    <property type="project" value="InterPro"/>
</dbReference>
<dbReference type="Gene3D" id="3.40.50.2300">
    <property type="match status" value="1"/>
</dbReference>
<dbReference type="InterPro" id="IPR001789">
    <property type="entry name" value="Sig_transdc_resp-reg_receiver"/>
</dbReference>
<dbReference type="InterPro" id="IPR011006">
    <property type="entry name" value="CheY-like_superfamily"/>
</dbReference>
<feature type="domain" description="Response regulatory" evidence="2">
    <location>
        <begin position="185"/>
        <end position="314"/>
    </location>
</feature>
<dbReference type="SMART" id="SM00448">
    <property type="entry name" value="REC"/>
    <property type="match status" value="1"/>
</dbReference>
<name>A0A127K4F5_9RHOO</name>
<dbReference type="GO" id="GO:0006935">
    <property type="term" value="P:chemotaxis"/>
    <property type="evidence" value="ECO:0007669"/>
    <property type="project" value="InterPro"/>
</dbReference>
<evidence type="ECO:0000259" key="2">
    <source>
        <dbReference type="PROSITE" id="PS50110"/>
    </source>
</evidence>
<dbReference type="KEGG" id="thu:AC731_007725"/>
<proteinExistence type="predicted"/>
<dbReference type="InterPro" id="IPR002545">
    <property type="entry name" value="CheW-lke_dom"/>
</dbReference>
<keyword evidence="1" id="KW-0597">Phosphoprotein</keyword>
<reference evidence="5" key="1">
    <citation type="submission" date="2016-03" db="EMBL/GenBank/DDBJ databases">
        <authorList>
            <person name="Ma C."/>
            <person name="Zhou S."/>
            <person name="Yang G."/>
        </authorList>
    </citation>
    <scope>NUCLEOTIDE SEQUENCE [LARGE SCALE GENOMIC DNA]</scope>
    <source>
        <strain evidence="5">SgZ-1</strain>
    </source>
</reference>
<dbReference type="PANTHER" id="PTHR47233:SF4">
    <property type="entry name" value="CHEMOTAXIS SIGNAL TRANSDUCTION PROTEIN"/>
    <property type="match status" value="1"/>
</dbReference>
<dbReference type="Gene3D" id="2.30.30.40">
    <property type="entry name" value="SH3 Domains"/>
    <property type="match status" value="1"/>
</dbReference>
<feature type="modified residue" description="4-aspartylphosphate" evidence="1">
    <location>
        <position position="247"/>
    </location>
</feature>
<dbReference type="SUPFAM" id="SSF50341">
    <property type="entry name" value="CheW-like"/>
    <property type="match status" value="1"/>
</dbReference>
<dbReference type="Proteomes" id="UP000036902">
    <property type="component" value="Chromosome"/>
</dbReference>
<evidence type="ECO:0000259" key="3">
    <source>
        <dbReference type="PROSITE" id="PS50851"/>
    </source>
</evidence>
<dbReference type="InterPro" id="IPR036061">
    <property type="entry name" value="CheW-like_dom_sf"/>
</dbReference>
<organism evidence="4 5">
    <name type="scientific">Thauera humireducens</name>
    <dbReference type="NCBI Taxonomy" id="1134435"/>
    <lineage>
        <taxon>Bacteria</taxon>
        <taxon>Pseudomonadati</taxon>
        <taxon>Pseudomonadota</taxon>
        <taxon>Betaproteobacteria</taxon>
        <taxon>Rhodocyclales</taxon>
        <taxon>Zoogloeaceae</taxon>
        <taxon>Thauera</taxon>
    </lineage>
</organism>
<dbReference type="PANTHER" id="PTHR47233">
    <property type="entry name" value="CHEMOTAXIS PROTEIN CHEV"/>
    <property type="match status" value="1"/>
</dbReference>
<dbReference type="AlphaFoldDB" id="A0A127K4F5"/>
<dbReference type="SUPFAM" id="SSF52172">
    <property type="entry name" value="CheY-like"/>
    <property type="match status" value="1"/>
</dbReference>
<sequence>MSDLLKNIDARTRLAGTNKLEILLFTLGVDSRTGRRETFGINVFKVREVMRTPKITAAPEMPASVEGMVSLRGVLVPVVDLARYVGIGVETPRDIMIVTEYNGHTQGFLVEAVDTILRLDWSQMRVPPDMLTANLGGLVTAVTELADKKLVMMLDVEKVLSETTNYDDDFMFKDIERLPDANEHVVFFADDSSVARRQISQTLDALGVRYVGSVNGRQAWEELKKVAALADATGRKVTDLVSLVLTDVEMPEMDGYILTKQIKSDRRFAGVPVLMHSSLSGMSNQQLGMSVGVDEYVPKFEPQRLAQTLARLLAERGHKGDTK</sequence>
<dbReference type="PIRSF" id="PIRSF002867">
    <property type="entry name" value="CheV"/>
    <property type="match status" value="1"/>
</dbReference>
<dbReference type="SMART" id="SM00260">
    <property type="entry name" value="CheW"/>
    <property type="match status" value="1"/>
</dbReference>
<dbReference type="Gene3D" id="2.40.50.180">
    <property type="entry name" value="CheA-289, Domain 4"/>
    <property type="match status" value="1"/>
</dbReference>
<dbReference type="EMBL" id="CP014646">
    <property type="protein sequence ID" value="AMO36843.1"/>
    <property type="molecule type" value="Genomic_DNA"/>
</dbReference>
<protein>
    <submittedName>
        <fullName evidence="4">Fused signal transduction protein/response regulator</fullName>
    </submittedName>
</protein>
<feature type="domain" description="CheW-like" evidence="3">
    <location>
        <begin position="19"/>
        <end position="165"/>
    </location>
</feature>
<gene>
    <name evidence="4" type="ORF">AC731_007725</name>
</gene>
<dbReference type="RefSeq" id="WP_004262221.1">
    <property type="nucleotide sequence ID" value="NZ_CP014646.1"/>
</dbReference>
<dbReference type="PROSITE" id="PS50110">
    <property type="entry name" value="RESPONSE_REGULATORY"/>
    <property type="match status" value="1"/>
</dbReference>
<dbReference type="InterPro" id="IPR024181">
    <property type="entry name" value="Chemotax_regulator_CheV"/>
</dbReference>
<evidence type="ECO:0000313" key="4">
    <source>
        <dbReference type="EMBL" id="AMO36843.1"/>
    </source>
</evidence>
<dbReference type="STRING" id="1134435.AC731_007725"/>
<evidence type="ECO:0000256" key="1">
    <source>
        <dbReference type="PROSITE-ProRule" id="PRU00169"/>
    </source>
</evidence>
<evidence type="ECO:0000313" key="5">
    <source>
        <dbReference type="Proteomes" id="UP000036902"/>
    </source>
</evidence>